<evidence type="ECO:0000256" key="1">
    <source>
        <dbReference type="ARBA" id="ARBA00001966"/>
    </source>
</evidence>
<dbReference type="InterPro" id="IPR013785">
    <property type="entry name" value="Aldolase_TIM"/>
</dbReference>
<proteinExistence type="predicted"/>
<evidence type="ECO:0000256" key="2">
    <source>
        <dbReference type="ARBA" id="ARBA00022691"/>
    </source>
</evidence>
<sequence>MAISLKAMAIPLDSATRDRHAAWPVVLVSMPFMGIYRPSIQLGLLKAIAGQYGFPVRTLHANLDLAARIGADYYSGLSQHRGRMVGEWLFSVAAFGDAAPDPEAKLLDEFADELSYLADSPEQLRDRLRRTREQDVPAYLDALVDTYPWGEARVVGFTSTFQQNVASFALARRLKQRWPELVTVFGGANFDGEMGLEVVRSVDCVDFAVIGEGDVAFPQLLSALAAGADPGAVPGVARRVDATVAATPAAAPLPHLDELPVPDYAEYFTRAENLSLLPRVGNRHLWIPFEAARGCWWGAKHHCTFCGLNGTTMRFRAKSPDRVLDELAEQARRHGSFRFEAVDNILDPAYLKRLFPILVDTETGYEFFYEVKANLTREQLKLMALAGLRRIQPGLESLSSSVLRLMRKGVTAAQNVNLLRWAQYYDMDVAWNILWGFPRESTQDYADQAALVPHLLHLQPPRGVGRLWLERFSPLYADEATFPLRSRTPEHSYRYVYPDSVDLDKVAYFFEYDPVEALPDSAYQELDSAVRGWQAAWAGDRRPVLTYRSAPDYLQIYDGRQPGREGTYAFRGTLAEIYLACGDRPTTASAVREKLGGRLSVEAVQEVFGEFQRRGLMLLDGQLAVALALPAVSGR</sequence>
<dbReference type="Proteomes" id="UP001144280">
    <property type="component" value="Unassembled WGS sequence"/>
</dbReference>
<dbReference type="PANTHER" id="PTHR43409">
    <property type="entry name" value="ANAEROBIC MAGNESIUM-PROTOPORPHYRIN IX MONOMETHYL ESTER CYCLASE-RELATED"/>
    <property type="match status" value="1"/>
</dbReference>
<dbReference type="InterPro" id="IPR023984">
    <property type="entry name" value="rSAM_ocin_1"/>
</dbReference>
<dbReference type="InterPro" id="IPR006638">
    <property type="entry name" value="Elp3/MiaA/NifB-like_rSAM"/>
</dbReference>
<evidence type="ECO:0000313" key="9">
    <source>
        <dbReference type="Proteomes" id="UP001144280"/>
    </source>
</evidence>
<dbReference type="PANTHER" id="PTHR43409:SF7">
    <property type="entry name" value="BLL1977 PROTEIN"/>
    <property type="match status" value="1"/>
</dbReference>
<dbReference type="Gene3D" id="3.20.20.70">
    <property type="entry name" value="Aldolase class I"/>
    <property type="match status" value="1"/>
</dbReference>
<accession>A0ABQ5R7F1</accession>
<keyword evidence="2" id="KW-0949">S-adenosyl-L-methionine</keyword>
<dbReference type="InterPro" id="IPR051198">
    <property type="entry name" value="BchE-like"/>
</dbReference>
<dbReference type="NCBIfam" id="TIGR03975">
    <property type="entry name" value="rSAM_ocin_1"/>
    <property type="match status" value="1"/>
</dbReference>
<dbReference type="Gene3D" id="3.40.50.280">
    <property type="entry name" value="Cobalamin-binding domain"/>
    <property type="match status" value="1"/>
</dbReference>
<gene>
    <name evidence="8" type="ORF">Pa4123_70890</name>
</gene>
<evidence type="ECO:0000256" key="5">
    <source>
        <dbReference type="ARBA" id="ARBA00023014"/>
    </source>
</evidence>
<keyword evidence="4" id="KW-0408">Iron</keyword>
<feature type="domain" description="Radical SAM core" evidence="7">
    <location>
        <begin position="279"/>
        <end position="499"/>
    </location>
</feature>
<dbReference type="SFLD" id="SFLDS00029">
    <property type="entry name" value="Radical_SAM"/>
    <property type="match status" value="1"/>
</dbReference>
<dbReference type="PROSITE" id="PS51918">
    <property type="entry name" value="RADICAL_SAM"/>
    <property type="match status" value="1"/>
</dbReference>
<evidence type="ECO:0000313" key="8">
    <source>
        <dbReference type="EMBL" id="GLI01812.1"/>
    </source>
</evidence>
<dbReference type="EMBL" id="BSDI01000050">
    <property type="protein sequence ID" value="GLI01812.1"/>
    <property type="molecule type" value="Genomic_DNA"/>
</dbReference>
<dbReference type="CDD" id="cd02068">
    <property type="entry name" value="radical_SAM_B12_BD"/>
    <property type="match status" value="1"/>
</dbReference>
<name>A0ABQ5R7F1_9ACTN</name>
<comment type="cofactor">
    <cofactor evidence="1">
        <name>[4Fe-4S] cluster</name>
        <dbReference type="ChEBI" id="CHEBI:49883"/>
    </cofactor>
</comment>
<dbReference type="InterPro" id="IPR058240">
    <property type="entry name" value="rSAM_sf"/>
</dbReference>
<dbReference type="InterPro" id="IPR006158">
    <property type="entry name" value="Cobalamin-bd"/>
</dbReference>
<keyword evidence="3" id="KW-0479">Metal-binding</keyword>
<evidence type="ECO:0000259" key="6">
    <source>
        <dbReference type="PROSITE" id="PS51332"/>
    </source>
</evidence>
<dbReference type="InterPro" id="IPR007197">
    <property type="entry name" value="rSAM"/>
</dbReference>
<dbReference type="SFLD" id="SFLDF00324">
    <property type="entry name" value="bacteriocin_maturation"/>
    <property type="match status" value="1"/>
</dbReference>
<keyword evidence="9" id="KW-1185">Reference proteome</keyword>
<dbReference type="SMART" id="SM00729">
    <property type="entry name" value="Elp3"/>
    <property type="match status" value="1"/>
</dbReference>
<feature type="domain" description="B12-binding" evidence="6">
    <location>
        <begin position="87"/>
        <end position="231"/>
    </location>
</feature>
<dbReference type="Pfam" id="PF04055">
    <property type="entry name" value="Radical_SAM"/>
    <property type="match status" value="1"/>
</dbReference>
<dbReference type="SUPFAM" id="SSF102114">
    <property type="entry name" value="Radical SAM enzymes"/>
    <property type="match status" value="1"/>
</dbReference>
<dbReference type="PROSITE" id="PS51332">
    <property type="entry name" value="B12_BINDING"/>
    <property type="match status" value="1"/>
</dbReference>
<dbReference type="SFLD" id="SFLDG01082">
    <property type="entry name" value="B12-binding_domain_containing"/>
    <property type="match status" value="1"/>
</dbReference>
<comment type="caution">
    <text evidence="8">The sequence shown here is derived from an EMBL/GenBank/DDBJ whole genome shotgun (WGS) entry which is preliminary data.</text>
</comment>
<organism evidence="8 9">
    <name type="scientific">Phytohabitans aurantiacus</name>
    <dbReference type="NCBI Taxonomy" id="3016789"/>
    <lineage>
        <taxon>Bacteria</taxon>
        <taxon>Bacillati</taxon>
        <taxon>Actinomycetota</taxon>
        <taxon>Actinomycetes</taxon>
        <taxon>Micromonosporales</taxon>
        <taxon>Micromonosporaceae</taxon>
    </lineage>
</organism>
<evidence type="ECO:0000259" key="7">
    <source>
        <dbReference type="PROSITE" id="PS51918"/>
    </source>
</evidence>
<protein>
    <submittedName>
        <fullName evidence="8">RiPP maturation radical SAM protein 1</fullName>
    </submittedName>
</protein>
<evidence type="ECO:0000256" key="3">
    <source>
        <dbReference type="ARBA" id="ARBA00022723"/>
    </source>
</evidence>
<reference evidence="8" key="1">
    <citation type="submission" date="2022-12" db="EMBL/GenBank/DDBJ databases">
        <title>New Phytohabitans aurantiacus sp. RD004123 nov., an actinomycete isolated from soil.</title>
        <authorList>
            <person name="Triningsih D.W."/>
            <person name="Harunari E."/>
            <person name="Igarashi Y."/>
        </authorList>
    </citation>
    <scope>NUCLEOTIDE SEQUENCE</scope>
    <source>
        <strain evidence="8">RD004123</strain>
    </source>
</reference>
<dbReference type="CDD" id="cd01335">
    <property type="entry name" value="Radical_SAM"/>
    <property type="match status" value="1"/>
</dbReference>
<keyword evidence="5" id="KW-0411">Iron-sulfur</keyword>
<evidence type="ECO:0000256" key="4">
    <source>
        <dbReference type="ARBA" id="ARBA00023004"/>
    </source>
</evidence>